<sequence>MSHDIYFSSSAKVWSAIEWVYGIEETGYDGWEISAEGNYRLDNKESFDSIVATLETTGLKATVHAPFSDLNLASLNYPIYKESIRQLCECIRHASELTDFVTVHPGYMSPEARLVPDKVWSLHKEALGEIGKFAEDYGVRVGLENMPAIPGFLCMCPDELFGMIDGIENVFATVDIGHANTTKELRSFLGRIGEASHLHLHDNNGVHDDHAPLGRGNIDWDMVFSKLNGNYRGIYVVEGRSIDEAAVSLKFIRGYDL</sequence>
<keyword evidence="2" id="KW-0413">Isomerase</keyword>
<evidence type="ECO:0000313" key="3">
    <source>
        <dbReference type="Proteomes" id="UP000006565"/>
    </source>
</evidence>
<organism evidence="2 3">
    <name type="scientific">Methanolacinia petrolearia (strain DSM 11571 / OCM 486 / SEBR 4847)</name>
    <name type="common">Methanoplanus petrolearius</name>
    <dbReference type="NCBI Taxonomy" id="679926"/>
    <lineage>
        <taxon>Archaea</taxon>
        <taxon>Methanobacteriati</taxon>
        <taxon>Methanobacteriota</taxon>
        <taxon>Stenosarchaea group</taxon>
        <taxon>Methanomicrobia</taxon>
        <taxon>Methanomicrobiales</taxon>
        <taxon>Methanomicrobiaceae</taxon>
        <taxon>Methanolacinia</taxon>
    </lineage>
</organism>
<dbReference type="OrthoDB" id="372143at2157"/>
<name>E1RHB6_METP4</name>
<dbReference type="GeneID" id="9744139"/>
<dbReference type="STRING" id="679926.Mpet_1667"/>
<dbReference type="Proteomes" id="UP000006565">
    <property type="component" value="Chromosome"/>
</dbReference>
<dbReference type="eggNOG" id="arCOG01895">
    <property type="taxonomic scope" value="Archaea"/>
</dbReference>
<dbReference type="PANTHER" id="PTHR12110:SF21">
    <property type="entry name" value="XYLOSE ISOMERASE-LIKE TIM BARREL DOMAIN-CONTAINING PROTEIN"/>
    <property type="match status" value="1"/>
</dbReference>
<evidence type="ECO:0000259" key="1">
    <source>
        <dbReference type="Pfam" id="PF01261"/>
    </source>
</evidence>
<dbReference type="EMBL" id="CP002117">
    <property type="protein sequence ID" value="ADN36420.1"/>
    <property type="molecule type" value="Genomic_DNA"/>
</dbReference>
<dbReference type="RefSeq" id="WP_013329597.1">
    <property type="nucleotide sequence ID" value="NC_014507.1"/>
</dbReference>
<dbReference type="Gene3D" id="3.20.20.150">
    <property type="entry name" value="Divalent-metal-dependent TIM barrel enzymes"/>
    <property type="match status" value="1"/>
</dbReference>
<dbReference type="SUPFAM" id="SSF51658">
    <property type="entry name" value="Xylose isomerase-like"/>
    <property type="match status" value="1"/>
</dbReference>
<reference evidence="2 3" key="1">
    <citation type="journal article" date="2010" name="Stand. Genomic Sci.">
        <title>Complete genome sequence of Methanoplanus petrolearius type strain (SEBR 4847).</title>
        <authorList>
            <person name="Brambilla E."/>
            <person name="Djao O.D."/>
            <person name="Daligault H."/>
            <person name="Lapidus A."/>
            <person name="Lucas S."/>
            <person name="Hammon N."/>
            <person name="Nolan M."/>
            <person name="Tice H."/>
            <person name="Cheng J.F."/>
            <person name="Han C."/>
            <person name="Tapia R."/>
            <person name="Goodwin L."/>
            <person name="Pitluck S."/>
            <person name="Liolios K."/>
            <person name="Ivanova N."/>
            <person name="Mavromatis K."/>
            <person name="Mikhailova N."/>
            <person name="Pati A."/>
            <person name="Chen A."/>
            <person name="Palaniappan K."/>
            <person name="Land M."/>
            <person name="Hauser L."/>
            <person name="Chang Y.J."/>
            <person name="Jeffries C.D."/>
            <person name="Rohde M."/>
            <person name="Spring S."/>
            <person name="Sikorski J."/>
            <person name="Goker M."/>
            <person name="Woyke T."/>
            <person name="Bristow J."/>
            <person name="Eisen J.A."/>
            <person name="Markowitz V."/>
            <person name="Hugenholtz P."/>
            <person name="Kyrpides N.C."/>
            <person name="Klenk H.P."/>
        </authorList>
    </citation>
    <scope>NUCLEOTIDE SEQUENCE [LARGE SCALE GENOMIC DNA]</scope>
    <source>
        <strain evidence="3">DSM 11571 / OCM 486 / SEBR 4847</strain>
    </source>
</reference>
<dbReference type="GO" id="GO:0016853">
    <property type="term" value="F:isomerase activity"/>
    <property type="evidence" value="ECO:0007669"/>
    <property type="project" value="UniProtKB-KW"/>
</dbReference>
<dbReference type="InterPro" id="IPR050312">
    <property type="entry name" value="IolE/XylAMocC-like"/>
</dbReference>
<proteinExistence type="predicted"/>
<dbReference type="InterPro" id="IPR036237">
    <property type="entry name" value="Xyl_isomerase-like_sf"/>
</dbReference>
<feature type="domain" description="Xylose isomerase-like TIM barrel" evidence="1">
    <location>
        <begin position="23"/>
        <end position="253"/>
    </location>
</feature>
<keyword evidence="3" id="KW-1185">Reference proteome</keyword>
<dbReference type="InterPro" id="IPR013022">
    <property type="entry name" value="Xyl_isomerase-like_TIM-brl"/>
</dbReference>
<accession>E1RHB6</accession>
<dbReference type="KEGG" id="mpi:Mpet_1667"/>
<gene>
    <name evidence="2" type="ordered locus">Mpet_1667</name>
</gene>
<dbReference type="PANTHER" id="PTHR12110">
    <property type="entry name" value="HYDROXYPYRUVATE ISOMERASE"/>
    <property type="match status" value="1"/>
</dbReference>
<dbReference type="HOGENOM" id="CLU_050006_7_2_2"/>
<dbReference type="Pfam" id="PF01261">
    <property type="entry name" value="AP_endonuc_2"/>
    <property type="match status" value="1"/>
</dbReference>
<evidence type="ECO:0000313" key="2">
    <source>
        <dbReference type="EMBL" id="ADN36420.1"/>
    </source>
</evidence>
<protein>
    <submittedName>
        <fullName evidence="2">Xylose isomerase domain protein TIM barrel</fullName>
    </submittedName>
</protein>
<dbReference type="AlphaFoldDB" id="E1RHB6"/>